<reference evidence="1" key="1">
    <citation type="submission" date="2013-05" db="EMBL/GenBank/DDBJ databases">
        <authorList>
            <person name="Yim A.K.Y."/>
            <person name="Chan T.F."/>
            <person name="Ji K.M."/>
            <person name="Liu X.Y."/>
            <person name="Zhou J.W."/>
            <person name="Li R.Q."/>
            <person name="Yang K.Y."/>
            <person name="Li J."/>
            <person name="Li M."/>
            <person name="Law P.T.W."/>
            <person name="Wu Y.L."/>
            <person name="Cai Z.L."/>
            <person name="Qin H."/>
            <person name="Bao Y."/>
            <person name="Leung R.K.K."/>
            <person name="Ng P.K.S."/>
            <person name="Zou J."/>
            <person name="Zhong X.J."/>
            <person name="Ran P.X."/>
            <person name="Zhong N.S."/>
            <person name="Liu Z.G."/>
            <person name="Tsui S.K.W."/>
        </authorList>
    </citation>
    <scope>NUCLEOTIDE SEQUENCE</scope>
    <source>
        <strain evidence="1">Derf</strain>
        <tissue evidence="1">Whole organism</tissue>
    </source>
</reference>
<comment type="caution">
    <text evidence="1">The sequence shown here is derived from an EMBL/GenBank/DDBJ whole genome shotgun (WGS) entry which is preliminary data.</text>
</comment>
<accession>A0A922I9A4</accession>
<sequence length="206" mass="24504">MECVKKRQRSCRELLHVNILIFELNPIFNSEKDFVEEKRLLNNEKERNEKVLIAKRSKSIICHYCKLQGHIERYCYEKKNDLENKVLQVNSVVGEKNVNFLDEEFYWKCEEKESNTNQLFNDYNLNNKNQMNNIKSEELDISEENEEDNRVSVLCRSNRSNFGIPPERFQAVLTYAAINNLAVTHLDVKTAFLNYLVEYWLSSIYC</sequence>
<organism evidence="1 2">
    <name type="scientific">Dermatophagoides farinae</name>
    <name type="common">American house dust mite</name>
    <dbReference type="NCBI Taxonomy" id="6954"/>
    <lineage>
        <taxon>Eukaryota</taxon>
        <taxon>Metazoa</taxon>
        <taxon>Ecdysozoa</taxon>
        <taxon>Arthropoda</taxon>
        <taxon>Chelicerata</taxon>
        <taxon>Arachnida</taxon>
        <taxon>Acari</taxon>
        <taxon>Acariformes</taxon>
        <taxon>Sarcoptiformes</taxon>
        <taxon>Astigmata</taxon>
        <taxon>Psoroptidia</taxon>
        <taxon>Analgoidea</taxon>
        <taxon>Pyroglyphidae</taxon>
        <taxon>Dermatophagoidinae</taxon>
        <taxon>Dermatophagoides</taxon>
    </lineage>
</organism>
<evidence type="ECO:0000313" key="2">
    <source>
        <dbReference type="Proteomes" id="UP000790347"/>
    </source>
</evidence>
<gene>
    <name evidence="1" type="ORF">DERF_001779</name>
</gene>
<dbReference type="EMBL" id="ASGP02000001">
    <property type="protein sequence ID" value="KAH9527782.1"/>
    <property type="molecule type" value="Genomic_DNA"/>
</dbReference>
<evidence type="ECO:0000313" key="1">
    <source>
        <dbReference type="EMBL" id="KAH9527782.1"/>
    </source>
</evidence>
<dbReference type="Proteomes" id="UP000790347">
    <property type="component" value="Unassembled WGS sequence"/>
</dbReference>
<dbReference type="AlphaFoldDB" id="A0A922I9A4"/>
<proteinExistence type="predicted"/>
<name>A0A922I9A4_DERFA</name>
<keyword evidence="2" id="KW-1185">Reference proteome</keyword>
<protein>
    <submittedName>
        <fullName evidence="1">Uncharacterized protein</fullName>
    </submittedName>
</protein>
<reference evidence="1" key="2">
    <citation type="journal article" date="2022" name="Res Sq">
        <title>Comparative Genomics Reveals Insights into the Divergent Evolution of Astigmatic Mites and Household Pest Adaptations.</title>
        <authorList>
            <person name="Xiong Q."/>
            <person name="Wan A.T.-Y."/>
            <person name="Liu X.-Y."/>
            <person name="Fung C.S.-H."/>
            <person name="Xiao X."/>
            <person name="Malainual N."/>
            <person name="Hou J."/>
            <person name="Wang L."/>
            <person name="Wang M."/>
            <person name="Yang K."/>
            <person name="Cui Y."/>
            <person name="Leung E."/>
            <person name="Nong W."/>
            <person name="Shin S.-K."/>
            <person name="Au S."/>
            <person name="Jeong K.Y."/>
            <person name="Chew F.T."/>
            <person name="Hui J."/>
            <person name="Leung T.F."/>
            <person name="Tungtrongchitr A."/>
            <person name="Zhong N."/>
            <person name="Liu Z."/>
            <person name="Tsui S."/>
        </authorList>
    </citation>
    <scope>NUCLEOTIDE SEQUENCE</scope>
    <source>
        <strain evidence="1">Derf</strain>
        <tissue evidence="1">Whole organism</tissue>
    </source>
</reference>